<accession>K7A0C2</accession>
<dbReference type="KEGG" id="gps:C427_5627"/>
<dbReference type="RefSeq" id="WP_007634696.1">
    <property type="nucleotide sequence ID" value="NC_020514.1"/>
</dbReference>
<gene>
    <name evidence="2" type="ORF">C427_5627</name>
</gene>
<reference evidence="2 3" key="1">
    <citation type="journal article" date="2013" name="Genome Announc.">
        <title>Complete Genome Sequence of Glaciecola psychrophila Strain 170T.</title>
        <authorList>
            <person name="Yin J."/>
            <person name="Chen J."/>
            <person name="Liu G."/>
            <person name="Yu Y."/>
            <person name="Song L."/>
            <person name="Wang X."/>
            <person name="Qu X."/>
        </authorList>
    </citation>
    <scope>NUCLEOTIDE SEQUENCE [LARGE SCALE GENOMIC DNA]</scope>
    <source>
        <strain evidence="2 3">170</strain>
    </source>
</reference>
<dbReference type="eggNOG" id="ENOG5030TUM">
    <property type="taxonomic scope" value="Bacteria"/>
</dbReference>
<dbReference type="Gene3D" id="1.10.8.1180">
    <property type="match status" value="1"/>
</dbReference>
<dbReference type="InterPro" id="IPR040480">
    <property type="entry name" value="DnaT_DNA_bind"/>
</dbReference>
<dbReference type="EMBL" id="CP003837">
    <property type="protein sequence ID" value="AGH47721.1"/>
    <property type="molecule type" value="Genomic_DNA"/>
</dbReference>
<dbReference type="OrthoDB" id="5591714at2"/>
<evidence type="ECO:0000259" key="1">
    <source>
        <dbReference type="Pfam" id="PF17948"/>
    </source>
</evidence>
<sequence>MQFNKSEQAALLQPLSNDARVLYILGIKPTASQTSGVTSPLNYKSMLSILNAKEENFTLGRQVNSLIKELLSVGLVNFVDEVELNHSFNGKTLNLPLTTMQVDEYSKLHLNWHSMHLEWLPNKKLITDLAKLLGIIDYDYTTSELGDFIAYWLGRPESQFSEYQWTQKFVFNLKKMRLAHGFKNVQKVGQQIVQTKAGIHADENAKNLVAKYSKTNKQ</sequence>
<dbReference type="Pfam" id="PF17948">
    <property type="entry name" value="DnaT"/>
    <property type="match status" value="1"/>
</dbReference>
<proteinExistence type="predicted"/>
<dbReference type="HOGENOM" id="CLU_108351_0_0_6"/>
<feature type="domain" description="DnaT DNA-binding" evidence="1">
    <location>
        <begin position="114"/>
        <end position="180"/>
    </location>
</feature>
<evidence type="ECO:0000313" key="3">
    <source>
        <dbReference type="Proteomes" id="UP000011864"/>
    </source>
</evidence>
<name>K7A0C2_9ALTE</name>
<dbReference type="STRING" id="1129794.C427_5627"/>
<dbReference type="AlphaFoldDB" id="K7A0C2"/>
<dbReference type="Proteomes" id="UP000011864">
    <property type="component" value="Chromosome"/>
</dbReference>
<evidence type="ECO:0000313" key="2">
    <source>
        <dbReference type="EMBL" id="AGH47721.1"/>
    </source>
</evidence>
<organism evidence="2 3">
    <name type="scientific">Paraglaciecola psychrophila 170</name>
    <dbReference type="NCBI Taxonomy" id="1129794"/>
    <lineage>
        <taxon>Bacteria</taxon>
        <taxon>Pseudomonadati</taxon>
        <taxon>Pseudomonadota</taxon>
        <taxon>Gammaproteobacteria</taxon>
        <taxon>Alteromonadales</taxon>
        <taxon>Alteromonadaceae</taxon>
        <taxon>Paraglaciecola</taxon>
    </lineage>
</organism>
<protein>
    <recommendedName>
        <fullName evidence="1">DnaT DNA-binding domain-containing protein</fullName>
    </recommendedName>
</protein>
<keyword evidence="3" id="KW-1185">Reference proteome</keyword>
<dbReference type="PATRIC" id="fig|1129794.4.peg.5604"/>